<reference evidence="2 3" key="2">
    <citation type="journal article" date="2015" name="Eukaryot. Cell">
        <title>Asexual propagation of a virulent clone complex in a human and feline outbreak of sporotrichosis.</title>
        <authorList>
            <person name="Teixeira Mde M."/>
            <person name="Rodrigues A.M."/>
            <person name="Tsui C.K."/>
            <person name="de Almeida L.G."/>
            <person name="Van Diepeningen A.D."/>
            <person name="van den Ende B.G."/>
            <person name="Fernandes G.F."/>
            <person name="Kano R."/>
            <person name="Hamelin R.C."/>
            <person name="Lopes-Bezerra L.M."/>
            <person name="Vasconcelos A.T."/>
            <person name="de Hoog S."/>
            <person name="de Camargo Z.P."/>
            <person name="Felipe M.S."/>
        </authorList>
    </citation>
    <scope>NUCLEOTIDE SEQUENCE [LARGE SCALE GENOMIC DNA]</scope>
    <source>
        <strain evidence="2 3">1099-18</strain>
    </source>
</reference>
<dbReference type="SUPFAM" id="SSF69786">
    <property type="entry name" value="YggU-like"/>
    <property type="match status" value="1"/>
</dbReference>
<dbReference type="VEuPathDB" id="FungiDB:SPSK_02035"/>
<dbReference type="InterPro" id="IPR036591">
    <property type="entry name" value="YggU-like_sf"/>
</dbReference>
<comment type="caution">
    <text evidence="2">The sequence shown here is derived from an EMBL/GenBank/DDBJ whole genome shotgun (WGS) entry which is preliminary data.</text>
</comment>
<evidence type="ECO:0000256" key="1">
    <source>
        <dbReference type="ARBA" id="ARBA00010364"/>
    </source>
</evidence>
<dbReference type="Gene3D" id="3.30.1200.10">
    <property type="entry name" value="YggU-like"/>
    <property type="match status" value="1"/>
</dbReference>
<dbReference type="PANTHER" id="PTHR13420:SF7">
    <property type="entry name" value="UPF0235 PROTEIN C15ORF40"/>
    <property type="match status" value="1"/>
</dbReference>
<accession>A0A0F2MEY5</accession>
<reference evidence="2 3" key="1">
    <citation type="journal article" date="2014" name="BMC Genomics">
        <title>Comparative genomics of the major fungal agents of human and animal Sporotrichosis: Sporothrix schenckii and Sporothrix brasiliensis.</title>
        <authorList>
            <person name="Teixeira M.M."/>
            <person name="de Almeida L.G."/>
            <person name="Kubitschek-Barreira P."/>
            <person name="Alves F.L."/>
            <person name="Kioshima E.S."/>
            <person name="Abadio A.K."/>
            <person name="Fernandes L."/>
            <person name="Derengowski L.S."/>
            <person name="Ferreira K.S."/>
            <person name="Souza R.C."/>
            <person name="Ruiz J.C."/>
            <person name="de Andrade N.C."/>
            <person name="Paes H.C."/>
            <person name="Nicola A.M."/>
            <person name="Albuquerque P."/>
            <person name="Gerber A.L."/>
            <person name="Martins V.P."/>
            <person name="Peconick L.D."/>
            <person name="Neto A.V."/>
            <person name="Chaucanez C.B."/>
            <person name="Silva P.A."/>
            <person name="Cunha O.L."/>
            <person name="de Oliveira F.F."/>
            <person name="dos Santos T.C."/>
            <person name="Barros A.L."/>
            <person name="Soares M.A."/>
            <person name="de Oliveira L.M."/>
            <person name="Marini M.M."/>
            <person name="Villalobos-Duno H."/>
            <person name="Cunha M.M."/>
            <person name="de Hoog S."/>
            <person name="da Silveira J.F."/>
            <person name="Henrissat B."/>
            <person name="Nino-Vega G.A."/>
            <person name="Cisalpino P.S."/>
            <person name="Mora-Montes H.M."/>
            <person name="Almeida S.R."/>
            <person name="Stajich J.E."/>
            <person name="Lopes-Bezerra L.M."/>
            <person name="Vasconcelos A.T."/>
            <person name="Felipe M.S."/>
        </authorList>
    </citation>
    <scope>NUCLEOTIDE SEQUENCE [LARGE SCALE GENOMIC DNA]</scope>
    <source>
        <strain evidence="2 3">1099-18</strain>
    </source>
</reference>
<organism evidence="2 3">
    <name type="scientific">Sporothrix schenckii 1099-18</name>
    <dbReference type="NCBI Taxonomy" id="1397361"/>
    <lineage>
        <taxon>Eukaryota</taxon>
        <taxon>Fungi</taxon>
        <taxon>Dikarya</taxon>
        <taxon>Ascomycota</taxon>
        <taxon>Pezizomycotina</taxon>
        <taxon>Sordariomycetes</taxon>
        <taxon>Sordariomycetidae</taxon>
        <taxon>Ophiostomatales</taxon>
        <taxon>Ophiostomataceae</taxon>
        <taxon>Sporothrix</taxon>
    </lineage>
</organism>
<dbReference type="OrthoDB" id="244097at2759"/>
<dbReference type="RefSeq" id="XP_016590086.1">
    <property type="nucleotide sequence ID" value="XM_016728932.1"/>
</dbReference>
<sequence length="138" mass="14615">MSAAIRYVPAAKYPAAGILILQCRVKPGASRVRDGVVAVTDGAVEICVAAHARDGEANKAVVQVLSQVTTSCSLPISLERHEWHLTVKILGVPKSSVSVTRGTRSRDKTLSVTGMLETGTEYGQVLDRVFKLLSNAAA</sequence>
<dbReference type="AlphaFoldDB" id="A0A0F2MEY5"/>
<comment type="similarity">
    <text evidence="1">Belongs to the UPF0235 family.</text>
</comment>
<evidence type="ECO:0000313" key="3">
    <source>
        <dbReference type="Proteomes" id="UP000033710"/>
    </source>
</evidence>
<evidence type="ECO:0000313" key="2">
    <source>
        <dbReference type="EMBL" id="KJR87410.1"/>
    </source>
</evidence>
<dbReference type="GeneID" id="27664209"/>
<name>A0A0F2MEY5_SPOSC</name>
<dbReference type="GO" id="GO:0005737">
    <property type="term" value="C:cytoplasm"/>
    <property type="evidence" value="ECO:0007669"/>
    <property type="project" value="TreeGrafter"/>
</dbReference>
<protein>
    <submittedName>
        <fullName evidence="2">YggU family protein</fullName>
    </submittedName>
</protein>
<dbReference type="InterPro" id="IPR003746">
    <property type="entry name" value="DUF167"/>
</dbReference>
<dbReference type="SMART" id="SM01152">
    <property type="entry name" value="DUF167"/>
    <property type="match status" value="1"/>
</dbReference>
<dbReference type="NCBIfam" id="TIGR00251">
    <property type="entry name" value="DUF167 family protein"/>
    <property type="match status" value="1"/>
</dbReference>
<proteinExistence type="inferred from homology"/>
<dbReference type="Proteomes" id="UP000033710">
    <property type="component" value="Unassembled WGS sequence"/>
</dbReference>
<gene>
    <name evidence="2" type="ORF">SPSK_02035</name>
</gene>
<dbReference type="Pfam" id="PF02594">
    <property type="entry name" value="DUF167"/>
    <property type="match status" value="1"/>
</dbReference>
<dbReference type="EMBL" id="AXCR01000005">
    <property type="protein sequence ID" value="KJR87410.1"/>
    <property type="molecule type" value="Genomic_DNA"/>
</dbReference>
<dbReference type="KEGG" id="ssck:SPSK_02035"/>
<dbReference type="PANTHER" id="PTHR13420">
    <property type="entry name" value="UPF0235 PROTEIN C15ORF40"/>
    <property type="match status" value="1"/>
</dbReference>